<dbReference type="Gene3D" id="3.40.50.1820">
    <property type="entry name" value="alpha/beta hydrolase"/>
    <property type="match status" value="1"/>
</dbReference>
<dbReference type="GO" id="GO:0008239">
    <property type="term" value="F:dipeptidyl-peptidase activity"/>
    <property type="evidence" value="ECO:0007669"/>
    <property type="project" value="TreeGrafter"/>
</dbReference>
<evidence type="ECO:0000313" key="5">
    <source>
        <dbReference type="Proteomes" id="UP000308054"/>
    </source>
</evidence>
<evidence type="ECO:0000259" key="2">
    <source>
        <dbReference type="Pfam" id="PF00326"/>
    </source>
</evidence>
<feature type="region of interest" description="Disordered" evidence="1">
    <location>
        <begin position="1"/>
        <end position="42"/>
    </location>
</feature>
<dbReference type="EMBL" id="SRXW01000001">
    <property type="protein sequence ID" value="TGY90730.1"/>
    <property type="molecule type" value="Genomic_DNA"/>
</dbReference>
<comment type="caution">
    <text evidence="4">The sequence shown here is derived from an EMBL/GenBank/DDBJ whole genome shotgun (WGS) entry which is preliminary data.</text>
</comment>
<dbReference type="InterPro" id="IPR001375">
    <property type="entry name" value="Peptidase_S9_cat"/>
</dbReference>
<dbReference type="InterPro" id="IPR002469">
    <property type="entry name" value="Peptidase_S9B_N"/>
</dbReference>
<accession>A0A4S2H4Y2</accession>
<evidence type="ECO:0000313" key="4">
    <source>
        <dbReference type="EMBL" id="TGY90730.1"/>
    </source>
</evidence>
<evidence type="ECO:0000256" key="1">
    <source>
        <dbReference type="SAM" id="MobiDB-lite"/>
    </source>
</evidence>
<sequence length="775" mass="86547">MQDEPGQPREGAQADGAREDGAANGAGEAGDRAQAGSANARQAAAGALTIERLYGSPSLDGPAPQNLKFSPDGTRVTFTRPKEEDRTVLDLWAMDVADGRTYRLVDASALAPEERELTEAEIQFRERARITHSGVVSYSWDEAGEAILVPLDGDIFHVDVESGETRRLMQTEAFETDAKVSPGGRYVSFIREQNLWVHDLERDREFQITQGGGGAVSWGMAEFVAQEEMQRYTGYWWSPDETRIAVARVNENPVMIVERFGFEPDGFTVTEQRYPRAGTANAIVDLFVFDLQRTIAGEAADTARRQVDLGDNNDIYLARVDWSTDSSTVYVQRQNRQQTRLDILAADAATGETQVALSEEAETWINLTDDFTPLEDGGFLWTSERSGFRHVYRMTPGGELVQITSGDWVVDELSGLSADGQTVYFEGWVESPLERHLYAVRVDGESPPEQITEGQGWWSVTLGEGAQAFIGTYRDPATPPRTGLYTGLGAPIAWIEENALDADHPYGPYRDSHVAPEYGTLTAADGETELHWMMYRPDHCTAQSPCPAIIEVYGGPHVQRVTKTWTPLRDQIYAQAGYVYFKLDNRGSWNRGHAFEAALHDRMGTVEVADQLEGLDYLQGLDFVDPERIGLWGWSYGGYMTLMTTLQAPGRFEAAVSGAPVTDWSLYDTHYTERYMGMPQENRSGYETGAVLTHVEGYETPTLMIHGMADDNVTFDHSTRLYAELQRRGELFEMMTYPGQRHGIRPPELQVHLLRTIRAFFDRELASDEVRARGE</sequence>
<organism evidence="4 5">
    <name type="scientific">Marinicauda algicola</name>
    <dbReference type="NCBI Taxonomy" id="2029849"/>
    <lineage>
        <taxon>Bacteria</taxon>
        <taxon>Pseudomonadati</taxon>
        <taxon>Pseudomonadota</taxon>
        <taxon>Alphaproteobacteria</taxon>
        <taxon>Maricaulales</taxon>
        <taxon>Maricaulaceae</taxon>
        <taxon>Marinicauda</taxon>
    </lineage>
</organism>
<dbReference type="Proteomes" id="UP000308054">
    <property type="component" value="Unassembled WGS sequence"/>
</dbReference>
<dbReference type="InterPro" id="IPR029058">
    <property type="entry name" value="AB_hydrolase_fold"/>
</dbReference>
<dbReference type="Gene3D" id="2.140.10.30">
    <property type="entry name" value="Dipeptidylpeptidase IV, N-terminal domain"/>
    <property type="match status" value="1"/>
</dbReference>
<keyword evidence="5" id="KW-1185">Reference proteome</keyword>
<feature type="domain" description="Dipeptidylpeptidase IV N-terminal" evidence="3">
    <location>
        <begin position="151"/>
        <end position="480"/>
    </location>
</feature>
<dbReference type="SUPFAM" id="SSF53474">
    <property type="entry name" value="alpha/beta-Hydrolases"/>
    <property type="match status" value="1"/>
</dbReference>
<protein>
    <submittedName>
        <fullName evidence="4">S9 family peptidase</fullName>
    </submittedName>
</protein>
<dbReference type="PANTHER" id="PTHR11731:SF193">
    <property type="entry name" value="DIPEPTIDYL PEPTIDASE 9"/>
    <property type="match status" value="1"/>
</dbReference>
<proteinExistence type="predicted"/>
<evidence type="ECO:0000259" key="3">
    <source>
        <dbReference type="Pfam" id="PF00930"/>
    </source>
</evidence>
<reference evidence="4 5" key="1">
    <citation type="journal article" date="2017" name="Int. J. Syst. Evol. Microbiol.">
        <title>Marinicauda algicola sp. nov., isolated from a marine red alga Rhodosorus marinus.</title>
        <authorList>
            <person name="Jeong S.E."/>
            <person name="Jeon S.H."/>
            <person name="Chun B.H."/>
            <person name="Kim D.W."/>
            <person name="Jeon C.O."/>
        </authorList>
    </citation>
    <scope>NUCLEOTIDE SEQUENCE [LARGE SCALE GENOMIC DNA]</scope>
    <source>
        <strain evidence="4 5">JCM 31718</strain>
    </source>
</reference>
<dbReference type="SUPFAM" id="SSF82171">
    <property type="entry name" value="DPP6 N-terminal domain-like"/>
    <property type="match status" value="1"/>
</dbReference>
<gene>
    <name evidence="4" type="ORF">E5163_01225</name>
</gene>
<dbReference type="GO" id="GO:0006508">
    <property type="term" value="P:proteolysis"/>
    <property type="evidence" value="ECO:0007669"/>
    <property type="project" value="InterPro"/>
</dbReference>
<dbReference type="InterPro" id="IPR050278">
    <property type="entry name" value="Serine_Prot_S9B/DPPIV"/>
</dbReference>
<dbReference type="OrthoDB" id="9806163at2"/>
<feature type="region of interest" description="Disordered" evidence="1">
    <location>
        <begin position="56"/>
        <end position="77"/>
    </location>
</feature>
<name>A0A4S2H4Y2_9PROT</name>
<dbReference type="PANTHER" id="PTHR11731">
    <property type="entry name" value="PROTEASE FAMILY S9B,C DIPEPTIDYL-PEPTIDASE IV-RELATED"/>
    <property type="match status" value="1"/>
</dbReference>
<feature type="compositionally biased region" description="Low complexity" evidence="1">
    <location>
        <begin position="22"/>
        <end position="42"/>
    </location>
</feature>
<dbReference type="AlphaFoldDB" id="A0A4S2H4Y2"/>
<dbReference type="Pfam" id="PF00930">
    <property type="entry name" value="DPPIV_N"/>
    <property type="match status" value="1"/>
</dbReference>
<dbReference type="Pfam" id="PF00326">
    <property type="entry name" value="Peptidase_S9"/>
    <property type="match status" value="1"/>
</dbReference>
<feature type="domain" description="Peptidase S9 prolyl oligopeptidase catalytic" evidence="2">
    <location>
        <begin position="571"/>
        <end position="766"/>
    </location>
</feature>
<dbReference type="GO" id="GO:0008236">
    <property type="term" value="F:serine-type peptidase activity"/>
    <property type="evidence" value="ECO:0007669"/>
    <property type="project" value="InterPro"/>
</dbReference>